<sequence length="457" mass="51587">MLGTRTLKRAILGLFVLSASFWNVAVASEIAREPTSLKDALEFMSALYNNQPLQTYVARHLEKNAIFFFQEWAIYTVNNCFYYSLKYADLIRNHIVRNPEKYEDYGAVFVSNNGADVYAKYIINVLPRVFSTLNYLYFELDSGWERFSGGQWNMNRCDGEGEYPVLRFDSSEDRFRAVPCGTDLHKWLTDQHPFAFTGIGSSRESANPEARILPAGYKIEELSSHYLAAALGSFKGLVYYTSYGNGYGYMQYLLLYLFFDYPTFNGANTGLSLAFLSGFCKAVADGTFDSQIRRYNGDYKNLKVICIGLLPKLNALASEWNGRAGVYLMALFGGSGDDYKQLLQVGKFDAYAEQLKRIINPLVTSLKLMREDAPMWNGDDLIGGTAAGPYPYGFAFNDQWKTSDWTVGEFPGLQHNLPEVINRLIGDDAQSAGTLQALQQCLKRFTRLTYPRQMGVA</sequence>
<evidence type="ECO:0000313" key="2">
    <source>
        <dbReference type="EMBL" id="GIX64587.1"/>
    </source>
</evidence>
<feature type="chain" id="PRO_5043831321" evidence="1">
    <location>
        <begin position="28"/>
        <end position="457"/>
    </location>
</feature>
<accession>A0AAV4LY99</accession>
<feature type="signal peptide" evidence="1">
    <location>
        <begin position="1"/>
        <end position="27"/>
    </location>
</feature>
<dbReference type="AlphaFoldDB" id="A0AAV4LY99"/>
<dbReference type="GeneID" id="94196068"/>
<comment type="caution">
    <text evidence="2">The sequence shown here is derived from an EMBL/GenBank/DDBJ whole genome shotgun (WGS) entry which is preliminary data.</text>
</comment>
<evidence type="ECO:0000256" key="1">
    <source>
        <dbReference type="SAM" id="SignalP"/>
    </source>
</evidence>
<keyword evidence="1" id="KW-0732">Signal</keyword>
<organism evidence="2 3">
    <name type="scientific">Babesia caballi</name>
    <dbReference type="NCBI Taxonomy" id="5871"/>
    <lineage>
        <taxon>Eukaryota</taxon>
        <taxon>Sar</taxon>
        <taxon>Alveolata</taxon>
        <taxon>Apicomplexa</taxon>
        <taxon>Aconoidasida</taxon>
        <taxon>Piroplasmida</taxon>
        <taxon>Babesiidae</taxon>
        <taxon>Babesia</taxon>
    </lineage>
</organism>
<dbReference type="RefSeq" id="XP_067716656.1">
    <property type="nucleotide sequence ID" value="XM_067860555.1"/>
</dbReference>
<dbReference type="EMBL" id="BPLF01000003">
    <property type="protein sequence ID" value="GIX64587.1"/>
    <property type="molecule type" value="Genomic_DNA"/>
</dbReference>
<proteinExistence type="predicted"/>
<dbReference type="Proteomes" id="UP001497744">
    <property type="component" value="Unassembled WGS sequence"/>
</dbReference>
<gene>
    <name evidence="2" type="ORF">BcabD6B2_40220</name>
</gene>
<reference evidence="2 3" key="1">
    <citation type="submission" date="2021-06" db="EMBL/GenBank/DDBJ databases">
        <title>Genome sequence of Babesia caballi.</title>
        <authorList>
            <person name="Yamagishi J."/>
            <person name="Kidaka T."/>
            <person name="Ochi A."/>
        </authorList>
    </citation>
    <scope>NUCLEOTIDE SEQUENCE [LARGE SCALE GENOMIC DNA]</scope>
    <source>
        <strain evidence="2">USDA-D6B2</strain>
    </source>
</reference>
<protein>
    <submittedName>
        <fullName evidence="2">Secreted antigen 1</fullName>
    </submittedName>
</protein>
<evidence type="ECO:0000313" key="3">
    <source>
        <dbReference type="Proteomes" id="UP001497744"/>
    </source>
</evidence>
<name>A0AAV4LY99_BABCB</name>
<keyword evidence="3" id="KW-1185">Reference proteome</keyword>